<evidence type="ECO:0000256" key="9">
    <source>
        <dbReference type="SAM" id="Phobius"/>
    </source>
</evidence>
<evidence type="ECO:0000256" key="7">
    <source>
        <dbReference type="ARBA" id="ARBA00023170"/>
    </source>
</evidence>
<keyword evidence="5 9" id="KW-1133">Transmembrane helix</keyword>
<dbReference type="InParanoid" id="A0A067R4M2"/>
<dbReference type="PANTHER" id="PTHR42643">
    <property type="entry name" value="IONOTROPIC RECEPTOR 20A-RELATED"/>
    <property type="match status" value="1"/>
</dbReference>
<reference evidence="11 12" key="1">
    <citation type="journal article" date="2014" name="Nat. Commun.">
        <title>Molecular traces of alternative social organization in a termite genome.</title>
        <authorList>
            <person name="Terrapon N."/>
            <person name="Li C."/>
            <person name="Robertson H.M."/>
            <person name="Ji L."/>
            <person name="Meng X."/>
            <person name="Booth W."/>
            <person name="Chen Z."/>
            <person name="Childers C.P."/>
            <person name="Glastad K.M."/>
            <person name="Gokhale K."/>
            <person name="Gowin J."/>
            <person name="Gronenberg W."/>
            <person name="Hermansen R.A."/>
            <person name="Hu H."/>
            <person name="Hunt B.G."/>
            <person name="Huylmans A.K."/>
            <person name="Khalil S.M."/>
            <person name="Mitchell R.D."/>
            <person name="Munoz-Torres M.C."/>
            <person name="Mustard J.A."/>
            <person name="Pan H."/>
            <person name="Reese J.T."/>
            <person name="Scharf M.E."/>
            <person name="Sun F."/>
            <person name="Vogel H."/>
            <person name="Xiao J."/>
            <person name="Yang W."/>
            <person name="Yang Z."/>
            <person name="Yang Z."/>
            <person name="Zhou J."/>
            <person name="Zhu J."/>
            <person name="Brent C.S."/>
            <person name="Elsik C.G."/>
            <person name="Goodisman M.A."/>
            <person name="Liberles D.A."/>
            <person name="Roe R.M."/>
            <person name="Vargo E.L."/>
            <person name="Vilcinskas A."/>
            <person name="Wang J."/>
            <person name="Bornberg-Bauer E."/>
            <person name="Korb J."/>
            <person name="Zhang G."/>
            <person name="Liebig J."/>
        </authorList>
    </citation>
    <scope>NUCLEOTIDE SEQUENCE [LARGE SCALE GENOMIC DNA]</scope>
    <source>
        <tissue evidence="11">Whole organism</tissue>
    </source>
</reference>
<dbReference type="GO" id="GO:0050906">
    <property type="term" value="P:detection of stimulus involved in sensory perception"/>
    <property type="evidence" value="ECO:0007669"/>
    <property type="project" value="UniProtKB-ARBA"/>
</dbReference>
<evidence type="ECO:0000256" key="4">
    <source>
        <dbReference type="ARBA" id="ARBA00022692"/>
    </source>
</evidence>
<evidence type="ECO:0000313" key="12">
    <source>
        <dbReference type="Proteomes" id="UP000027135"/>
    </source>
</evidence>
<keyword evidence="8" id="KW-0325">Glycoprotein</keyword>
<evidence type="ECO:0000256" key="1">
    <source>
        <dbReference type="ARBA" id="ARBA00004651"/>
    </source>
</evidence>
<dbReference type="AlphaFoldDB" id="A0A067R4M2"/>
<comment type="subcellular location">
    <subcellularLocation>
        <location evidence="1">Cell membrane</location>
        <topology evidence="1">Multi-pass membrane protein</topology>
    </subcellularLocation>
</comment>
<dbReference type="EMBL" id="KK852981">
    <property type="protein sequence ID" value="KDR12918.1"/>
    <property type="molecule type" value="Genomic_DNA"/>
</dbReference>
<organism evidence="11 12">
    <name type="scientific">Zootermopsis nevadensis</name>
    <name type="common">Dampwood termite</name>
    <dbReference type="NCBI Taxonomy" id="136037"/>
    <lineage>
        <taxon>Eukaryota</taxon>
        <taxon>Metazoa</taxon>
        <taxon>Ecdysozoa</taxon>
        <taxon>Arthropoda</taxon>
        <taxon>Hexapoda</taxon>
        <taxon>Insecta</taxon>
        <taxon>Pterygota</taxon>
        <taxon>Neoptera</taxon>
        <taxon>Polyneoptera</taxon>
        <taxon>Dictyoptera</taxon>
        <taxon>Blattodea</taxon>
        <taxon>Blattoidea</taxon>
        <taxon>Termitoidae</taxon>
        <taxon>Termopsidae</taxon>
        <taxon>Zootermopsis</taxon>
    </lineage>
</organism>
<dbReference type="Proteomes" id="UP000027135">
    <property type="component" value="Unassembled WGS sequence"/>
</dbReference>
<dbReference type="InterPro" id="IPR001320">
    <property type="entry name" value="Iontro_rcpt_C"/>
</dbReference>
<evidence type="ECO:0000313" key="11">
    <source>
        <dbReference type="EMBL" id="KDR12918.1"/>
    </source>
</evidence>
<keyword evidence="7" id="KW-0675">Receptor</keyword>
<dbReference type="GO" id="GO:0005886">
    <property type="term" value="C:plasma membrane"/>
    <property type="evidence" value="ECO:0007669"/>
    <property type="project" value="UniProtKB-SubCell"/>
</dbReference>
<evidence type="ECO:0000256" key="5">
    <source>
        <dbReference type="ARBA" id="ARBA00022989"/>
    </source>
</evidence>
<proteinExistence type="inferred from homology"/>
<dbReference type="InterPro" id="IPR052192">
    <property type="entry name" value="Insect_Ionotropic_Sensory_Rcpt"/>
</dbReference>
<evidence type="ECO:0000256" key="6">
    <source>
        <dbReference type="ARBA" id="ARBA00023136"/>
    </source>
</evidence>
<evidence type="ECO:0000256" key="2">
    <source>
        <dbReference type="ARBA" id="ARBA00008685"/>
    </source>
</evidence>
<dbReference type="PANTHER" id="PTHR42643:SF24">
    <property type="entry name" value="IONOTROPIC RECEPTOR 60A"/>
    <property type="match status" value="1"/>
</dbReference>
<dbReference type="SUPFAM" id="SSF53850">
    <property type="entry name" value="Periplasmic binding protein-like II"/>
    <property type="match status" value="1"/>
</dbReference>
<evidence type="ECO:0000259" key="10">
    <source>
        <dbReference type="Pfam" id="PF00060"/>
    </source>
</evidence>
<protein>
    <recommendedName>
        <fullName evidence="10">Ionotropic glutamate receptor C-terminal domain-containing protein</fullName>
    </recommendedName>
</protein>
<feature type="domain" description="Ionotropic glutamate receptor C-terminal" evidence="10">
    <location>
        <begin position="108"/>
        <end position="286"/>
    </location>
</feature>
<comment type="similarity">
    <text evidence="2">Belongs to the glutamate-gated ion channel (TC 1.A.10.1) family.</text>
</comment>
<accession>A0A067R4M2</accession>
<feature type="transmembrane region" description="Helical" evidence="9">
    <location>
        <begin position="172"/>
        <end position="198"/>
    </location>
</feature>
<dbReference type="GO" id="GO:0015276">
    <property type="term" value="F:ligand-gated monoatomic ion channel activity"/>
    <property type="evidence" value="ECO:0007669"/>
    <property type="project" value="InterPro"/>
</dbReference>
<evidence type="ECO:0000256" key="8">
    <source>
        <dbReference type="ARBA" id="ARBA00023180"/>
    </source>
</evidence>
<gene>
    <name evidence="11" type="ORF">L798_12873</name>
</gene>
<dbReference type="Gene3D" id="1.10.287.70">
    <property type="match status" value="1"/>
</dbReference>
<name>A0A067R4M2_ZOONE</name>
<keyword evidence="6 9" id="KW-0472">Membrane</keyword>
<evidence type="ECO:0000256" key="3">
    <source>
        <dbReference type="ARBA" id="ARBA00022475"/>
    </source>
</evidence>
<keyword evidence="4 9" id="KW-0812">Transmembrane</keyword>
<dbReference type="Pfam" id="PF00060">
    <property type="entry name" value="Lig_chan"/>
    <property type="match status" value="1"/>
</dbReference>
<keyword evidence="12" id="KW-1185">Reference proteome</keyword>
<sequence length="343" mass="39524">MDVAEPYVVKPNKSTDGYENEVFRFRGLELECLTYVTQILNLSVEIVTAREEMAFSQNVHKIELLVQTGVYTSLREGSVPYIFDAFKWYVPCPKSVLRTESIMGVFSFSVWLDARSVVLVTSFVFWFSAKCSYRDAVRESKSYRTVIRCMYDVWCVFMGVSVAEIPRTSRVRVVFCLFVCYSFAISTVFQSFFVSFLVSPNLLKPITTLEELLNSSLKYGKNPVIHGFLDKMEYEGLERLDLDVLECPDKYKCLERLFIQGDIAIVTSEIEAQYIASRVDMAHDVLCTLDEHLFPCNHAMYVIRGDSVLPKLNDVLRHCRKRELWKSFVPNLISSTNCEMPDN</sequence>
<keyword evidence="3" id="KW-1003">Cell membrane</keyword>